<reference evidence="3" key="1">
    <citation type="journal article" date="2013" name="Proc. Natl. Acad. Sci. U.S.A.">
        <title>A new member of the 4-methylideneimidazole-5-one-containing aminomutase family from the enediyne kedarcidin biosynthetic pathway.</title>
        <authorList>
            <person name="Huang S.X."/>
            <person name="Lohman J.R."/>
            <person name="Huang T."/>
            <person name="Shen B."/>
        </authorList>
    </citation>
    <scope>NUCLEOTIDE SEQUENCE</scope>
    <source>
        <strain evidence="3">ATCC 53650</strain>
    </source>
</reference>
<evidence type="ECO:0000256" key="2">
    <source>
        <dbReference type="SAM" id="SignalP"/>
    </source>
</evidence>
<feature type="transmembrane region" description="Helical" evidence="1">
    <location>
        <begin position="192"/>
        <end position="214"/>
    </location>
</feature>
<feature type="chain" id="PRO_5003881403" evidence="2">
    <location>
        <begin position="32"/>
        <end position="220"/>
    </location>
</feature>
<dbReference type="Pfam" id="PF19752">
    <property type="entry name" value="DUF6239"/>
    <property type="match status" value="1"/>
</dbReference>
<keyword evidence="1" id="KW-1133">Transmembrane helix</keyword>
<sequence>MLVRTALSTRAAVGSLVAGALVLVMATPAVAQGHDHVITSPIVIGPLVPRLAMLGAMPVVTGFALLRTFVPTPGRTTSAAVAWAAAVLVVLQLMLTDVLDMPPQVAVLALAVASAPLLPILSRNPRHTRLSGVAPWAIAVSAAVAAVVFARAWLGAAEEQALGALLHTALVLALPGLSWAAAWRPRSRGARVVVGAVAALLACAVIAATAQVAVMRPFDA</sequence>
<keyword evidence="2" id="KW-0732">Signal</keyword>
<accession>K4NYF3</accession>
<feature type="transmembrane region" description="Helical" evidence="1">
    <location>
        <begin position="47"/>
        <end position="66"/>
    </location>
</feature>
<name>K4NYF3_9PSEU</name>
<protein>
    <submittedName>
        <fullName evidence="3">Uncharacterized protein</fullName>
    </submittedName>
</protein>
<dbReference type="AlphaFoldDB" id="K4NYF3"/>
<keyword evidence="1" id="KW-0812">Transmembrane</keyword>
<feature type="transmembrane region" description="Helical" evidence="1">
    <location>
        <begin position="133"/>
        <end position="154"/>
    </location>
</feature>
<feature type="transmembrane region" description="Helical" evidence="1">
    <location>
        <begin position="101"/>
        <end position="121"/>
    </location>
</feature>
<feature type="signal peptide" evidence="2">
    <location>
        <begin position="1"/>
        <end position="31"/>
    </location>
</feature>
<dbReference type="EMBL" id="JX679499">
    <property type="protein sequence ID" value="AFV52133.1"/>
    <property type="molecule type" value="Genomic_DNA"/>
</dbReference>
<proteinExistence type="predicted"/>
<organism evidence="3">
    <name type="scientific">Streptoalloteichus sp. ATCC 53650</name>
    <dbReference type="NCBI Taxonomy" id="756733"/>
    <lineage>
        <taxon>Bacteria</taxon>
        <taxon>Bacillati</taxon>
        <taxon>Actinomycetota</taxon>
        <taxon>Actinomycetes</taxon>
        <taxon>Pseudonocardiales</taxon>
        <taxon>Pseudonocardiaceae</taxon>
        <taxon>Streptoalloteichus</taxon>
    </lineage>
</organism>
<keyword evidence="1" id="KW-0472">Membrane</keyword>
<evidence type="ECO:0000313" key="3">
    <source>
        <dbReference type="EMBL" id="AFV52133.1"/>
    </source>
</evidence>
<evidence type="ECO:0000256" key="1">
    <source>
        <dbReference type="SAM" id="Phobius"/>
    </source>
</evidence>
<dbReference type="InterPro" id="IPR046206">
    <property type="entry name" value="DUF6239"/>
</dbReference>
<feature type="transmembrane region" description="Helical" evidence="1">
    <location>
        <begin position="160"/>
        <end position="180"/>
    </location>
</feature>
<feature type="transmembrane region" description="Helical" evidence="1">
    <location>
        <begin position="78"/>
        <end position="95"/>
    </location>
</feature>